<dbReference type="GO" id="GO:1901135">
    <property type="term" value="P:carbohydrate derivative metabolic process"/>
    <property type="evidence" value="ECO:0007669"/>
    <property type="project" value="UniProtKB-ARBA"/>
</dbReference>
<dbReference type="GO" id="GO:0016757">
    <property type="term" value="F:glycosyltransferase activity"/>
    <property type="evidence" value="ECO:0007669"/>
    <property type="project" value="InterPro"/>
</dbReference>
<reference evidence="3" key="1">
    <citation type="submission" date="2017-01" db="EMBL/GenBank/DDBJ databases">
        <title>Acinetobacter baumannii KL57 capsule biosynthesis gene cluster.</title>
        <authorList>
            <person name="Kenyon J.J."/>
            <person name="Holt K.E."/>
            <person name="Baker S."/>
            <person name="Hall R.M."/>
        </authorList>
    </citation>
    <scope>NUCLEOTIDE SEQUENCE</scope>
    <source>
        <strain evidence="3">BAL_212</strain>
    </source>
</reference>
<feature type="domain" description="Glycosyltransferase subfamily 4-like N-terminal" evidence="2">
    <location>
        <begin position="15"/>
        <end position="155"/>
    </location>
</feature>
<evidence type="ECO:0000259" key="1">
    <source>
        <dbReference type="Pfam" id="PF00534"/>
    </source>
</evidence>
<evidence type="ECO:0000259" key="2">
    <source>
        <dbReference type="Pfam" id="PF13439"/>
    </source>
</evidence>
<dbReference type="InterPro" id="IPR028098">
    <property type="entry name" value="Glyco_trans_4-like_N"/>
</dbReference>
<dbReference type="RefSeq" id="WP_114212769.1">
    <property type="nucleotide sequence ID" value="NZ_JACLCQ010000001.1"/>
</dbReference>
<dbReference type="CDD" id="cd03820">
    <property type="entry name" value="GT4_AmsD-like"/>
    <property type="match status" value="1"/>
</dbReference>
<dbReference type="InterPro" id="IPR001296">
    <property type="entry name" value="Glyco_trans_1"/>
</dbReference>
<dbReference type="SUPFAM" id="SSF53756">
    <property type="entry name" value="UDP-Glycosyltransferase/glycogen phosphorylase"/>
    <property type="match status" value="1"/>
</dbReference>
<proteinExistence type="predicted"/>
<sequence>MKNICFLIGDMGLSGGTERVTSVIANELVKKNYQVSILSLNNGMQSFFKLDANITLHSLYSRKVSMKKNFISCCYKIRKFVKNYKIDTLIVVDSICCIFTVPALWGLNIRHICWEHFNFNVNLGVKFRDIGRKWAARYCDYIITLTTRDKELWENGIIKINARLVSIANPTPYENVVNFPSLEQKKILAMGRLTYQKGFDLLIQAWAEVCKQSKDWTLIIVGSGEDENELKKLSEYLDVNKRIKFVPATKNVEQYFKTSSIFCLSSRFEGFGLVLVEAQSFGLPIVSFNCDAGPSDIVDNGENGYLVEANNVKLLGDRLLGLMSLDHKEYTSMSNSAKKKSEKFFISNIIKKWIEVL</sequence>
<organism evidence="3">
    <name type="scientific">Acinetobacter baumannii</name>
    <dbReference type="NCBI Taxonomy" id="470"/>
    <lineage>
        <taxon>Bacteria</taxon>
        <taxon>Pseudomonadati</taxon>
        <taxon>Pseudomonadota</taxon>
        <taxon>Gammaproteobacteria</taxon>
        <taxon>Moraxellales</taxon>
        <taxon>Moraxellaceae</taxon>
        <taxon>Acinetobacter</taxon>
        <taxon>Acinetobacter calcoaceticus/baumannii complex</taxon>
    </lineage>
</organism>
<evidence type="ECO:0000313" key="3">
    <source>
        <dbReference type="EMBL" id="ARR95887.1"/>
    </source>
</evidence>
<accession>A0A334FIU5</accession>
<protein>
    <submittedName>
        <fullName evidence="3">Gtr116</fullName>
    </submittedName>
</protein>
<gene>
    <name evidence="3" type="primary">gtr116</name>
</gene>
<name>A0A334FIU5_ACIBA</name>
<feature type="domain" description="Glycosyl transferase family 1" evidence="1">
    <location>
        <begin position="182"/>
        <end position="339"/>
    </location>
</feature>
<dbReference type="Pfam" id="PF00534">
    <property type="entry name" value="Glycos_transf_1"/>
    <property type="match status" value="1"/>
</dbReference>
<dbReference type="Gene3D" id="3.40.50.2000">
    <property type="entry name" value="Glycogen Phosphorylase B"/>
    <property type="match status" value="2"/>
</dbReference>
<dbReference type="PANTHER" id="PTHR12526">
    <property type="entry name" value="GLYCOSYLTRANSFERASE"/>
    <property type="match status" value="1"/>
</dbReference>
<dbReference type="Pfam" id="PF13439">
    <property type="entry name" value="Glyco_transf_4"/>
    <property type="match status" value="1"/>
</dbReference>
<dbReference type="EMBL" id="KY434631">
    <property type="protein sequence ID" value="ARR95887.1"/>
    <property type="molecule type" value="Genomic_DNA"/>
</dbReference>
<dbReference type="AlphaFoldDB" id="A0A334FIU5"/>
<dbReference type="PANTHER" id="PTHR12526:SF630">
    <property type="entry name" value="GLYCOSYLTRANSFERASE"/>
    <property type="match status" value="1"/>
</dbReference>